<evidence type="ECO:0000313" key="3">
    <source>
        <dbReference type="EMBL" id="KKL72653.1"/>
    </source>
</evidence>
<sequence length="159" mass="18442">MYMDQDNVPFYIGKGRGKRYLPGEHKKGRSHTSCKVRKLGVDNVKVHFLHKDISEEEAIHWEKYWIQYLGRKDNGTGQLTNHTDGGEGVSGSHPIFSNEHKRNISKAMKGRKFSAEHRKNLSESHKGKKRKPFSDETKQRMRGPRPSLLGNQNARKYKR</sequence>
<dbReference type="EMBL" id="LAZR01025205">
    <property type="protein sequence ID" value="KKL72653.1"/>
    <property type="molecule type" value="Genomic_DNA"/>
</dbReference>
<proteinExistence type="predicted"/>
<dbReference type="AlphaFoldDB" id="A0A0F9EEY5"/>
<feature type="compositionally biased region" description="Polar residues" evidence="1">
    <location>
        <begin position="149"/>
        <end position="159"/>
    </location>
</feature>
<dbReference type="InterPro" id="IPR003611">
    <property type="entry name" value="NUMOD3"/>
</dbReference>
<comment type="caution">
    <text evidence="3">The sequence shown here is derived from an EMBL/GenBank/DDBJ whole genome shotgun (WGS) entry which is preliminary data.</text>
</comment>
<reference evidence="3" key="1">
    <citation type="journal article" date="2015" name="Nature">
        <title>Complex archaea that bridge the gap between prokaryotes and eukaryotes.</title>
        <authorList>
            <person name="Spang A."/>
            <person name="Saw J.H."/>
            <person name="Jorgensen S.L."/>
            <person name="Zaremba-Niedzwiedzka K."/>
            <person name="Martijn J."/>
            <person name="Lind A.E."/>
            <person name="van Eijk R."/>
            <person name="Schleper C."/>
            <person name="Guy L."/>
            <person name="Ettema T.J."/>
        </authorList>
    </citation>
    <scope>NUCLEOTIDE SEQUENCE</scope>
</reference>
<evidence type="ECO:0000256" key="1">
    <source>
        <dbReference type="SAM" id="MobiDB-lite"/>
    </source>
</evidence>
<organism evidence="3">
    <name type="scientific">marine sediment metagenome</name>
    <dbReference type="NCBI Taxonomy" id="412755"/>
    <lineage>
        <taxon>unclassified sequences</taxon>
        <taxon>metagenomes</taxon>
        <taxon>ecological metagenomes</taxon>
    </lineage>
</organism>
<feature type="domain" description="Nuclease associated modular" evidence="2">
    <location>
        <begin position="129"/>
        <end position="145"/>
    </location>
</feature>
<dbReference type="Pfam" id="PF07460">
    <property type="entry name" value="NUMOD3"/>
    <property type="match status" value="1"/>
</dbReference>
<feature type="domain" description="Nuclease associated modular" evidence="2">
    <location>
        <begin position="92"/>
        <end position="108"/>
    </location>
</feature>
<evidence type="ECO:0000259" key="2">
    <source>
        <dbReference type="SMART" id="SM00496"/>
    </source>
</evidence>
<feature type="domain" description="Nuclease associated modular" evidence="2">
    <location>
        <begin position="109"/>
        <end position="125"/>
    </location>
</feature>
<gene>
    <name evidence="3" type="ORF">LCGC14_2082750</name>
</gene>
<feature type="compositionally biased region" description="Basic and acidic residues" evidence="1">
    <location>
        <begin position="113"/>
        <end position="125"/>
    </location>
</feature>
<dbReference type="GO" id="GO:0003677">
    <property type="term" value="F:DNA binding"/>
    <property type="evidence" value="ECO:0007669"/>
    <property type="project" value="InterPro"/>
</dbReference>
<accession>A0A0F9EEY5</accession>
<dbReference type="SMART" id="SM00496">
    <property type="entry name" value="IENR2"/>
    <property type="match status" value="3"/>
</dbReference>
<protein>
    <recommendedName>
        <fullName evidence="2">Nuclease associated modular domain-containing protein</fullName>
    </recommendedName>
</protein>
<name>A0A0F9EEY5_9ZZZZ</name>
<feature type="region of interest" description="Disordered" evidence="1">
    <location>
        <begin position="75"/>
        <end position="159"/>
    </location>
</feature>